<accession>A8P9F0</accession>
<evidence type="ECO:0000259" key="2">
    <source>
        <dbReference type="PROSITE" id="PS51471"/>
    </source>
</evidence>
<evidence type="ECO:0000313" key="3">
    <source>
        <dbReference type="EMBL" id="EAU82059.1"/>
    </source>
</evidence>
<dbReference type="AlphaFoldDB" id="A8P9F0"/>
<gene>
    <name evidence="3" type="ORF">CC1G_09661</name>
</gene>
<dbReference type="eggNOG" id="ENOG502QWAB">
    <property type="taxonomic scope" value="Eukaryota"/>
</dbReference>
<keyword evidence="4" id="KW-1185">Reference proteome</keyword>
<dbReference type="Pfam" id="PF13640">
    <property type="entry name" value="2OG-FeII_Oxy_3"/>
    <property type="match status" value="1"/>
</dbReference>
<feature type="region of interest" description="Disordered" evidence="1">
    <location>
        <begin position="389"/>
        <end position="418"/>
    </location>
</feature>
<feature type="compositionally biased region" description="Basic and acidic residues" evidence="1">
    <location>
        <begin position="396"/>
        <end position="406"/>
    </location>
</feature>
<dbReference type="InParanoid" id="A8P9F0"/>
<dbReference type="VEuPathDB" id="FungiDB:CC1G_09661"/>
<comment type="caution">
    <text evidence="3">The sequence shown here is derived from an EMBL/GenBank/DDBJ whole genome shotgun (WGS) entry which is preliminary data.</text>
</comment>
<name>A8P9F0_COPC7</name>
<dbReference type="KEGG" id="cci:CC1G_09661"/>
<dbReference type="GeneID" id="6016377"/>
<protein>
    <submittedName>
        <fullName evidence="3">2OG-Fe(II) oxygenase</fullName>
    </submittedName>
</protein>
<dbReference type="PANTHER" id="PTHR33099:SF7">
    <property type="entry name" value="MYND-TYPE DOMAIN-CONTAINING PROTEIN"/>
    <property type="match status" value="1"/>
</dbReference>
<organism evidence="3 4">
    <name type="scientific">Coprinopsis cinerea (strain Okayama-7 / 130 / ATCC MYA-4618 / FGSC 9003)</name>
    <name type="common">Inky cap fungus</name>
    <name type="synonym">Hormographiella aspergillata</name>
    <dbReference type="NCBI Taxonomy" id="240176"/>
    <lineage>
        <taxon>Eukaryota</taxon>
        <taxon>Fungi</taxon>
        <taxon>Dikarya</taxon>
        <taxon>Basidiomycota</taxon>
        <taxon>Agaricomycotina</taxon>
        <taxon>Agaricomycetes</taxon>
        <taxon>Agaricomycetidae</taxon>
        <taxon>Agaricales</taxon>
        <taxon>Agaricineae</taxon>
        <taxon>Psathyrellaceae</taxon>
        <taxon>Coprinopsis</taxon>
    </lineage>
</organism>
<dbReference type="OrthoDB" id="124582at2759"/>
<dbReference type="RefSeq" id="XP_001839758.1">
    <property type="nucleotide sequence ID" value="XM_001839706.1"/>
</dbReference>
<dbReference type="Proteomes" id="UP000001861">
    <property type="component" value="Unassembled WGS sequence"/>
</dbReference>
<dbReference type="InterPro" id="IPR044862">
    <property type="entry name" value="Pro_4_hyd_alph_FE2OG_OXY"/>
</dbReference>
<dbReference type="PROSITE" id="PS51471">
    <property type="entry name" value="FE2OG_OXY"/>
    <property type="match status" value="1"/>
</dbReference>
<proteinExistence type="predicted"/>
<dbReference type="InterPro" id="IPR005123">
    <property type="entry name" value="Oxoglu/Fe-dep_dioxygenase_dom"/>
</dbReference>
<dbReference type="Gene3D" id="2.60.120.620">
    <property type="entry name" value="q2cbj1_9rhob like domain"/>
    <property type="match status" value="1"/>
</dbReference>
<evidence type="ECO:0000256" key="1">
    <source>
        <dbReference type="SAM" id="MobiDB-lite"/>
    </source>
</evidence>
<dbReference type="EMBL" id="AACS02000011">
    <property type="protein sequence ID" value="EAU82059.1"/>
    <property type="molecule type" value="Genomic_DNA"/>
</dbReference>
<dbReference type="PANTHER" id="PTHR33099">
    <property type="entry name" value="FE2OG DIOXYGENASE DOMAIN-CONTAINING PROTEIN"/>
    <property type="match status" value="1"/>
</dbReference>
<evidence type="ECO:0000313" key="4">
    <source>
        <dbReference type="Proteomes" id="UP000001861"/>
    </source>
</evidence>
<feature type="domain" description="Fe2OG dioxygenase" evidence="2">
    <location>
        <begin position="155"/>
        <end position="257"/>
    </location>
</feature>
<sequence>MRTIYSSTFAPSFKDQAGKPDLGEELSDALESDFDFMGKHYFARAYPDYEMFEYKYGEWNYGWEVTIDFGPGTDVDGSTKSYVLDFPLYEYKVLCALERAFRSHFGRGDKKVVDTKVRDTWEIDGSKVKLNDRFLEWIEYKVLTDVWKGLGVATPSTKPRCELYKLLIYKPGGHFHAHQDTQKAEGMFATVIVLLPSKYEGGEVIITHSGKTDIIDFPHDSQKGMAIMAWYTDVLHEIKPITSGYRVALSFNLIHTSPNVPTPTLKVPTQLTEDDKTAKLQAVLEKWARDGFPKKEIFHAGKGYHRSAANPPPFFAYILQHTYSQRDLAGGMSCLKGQDAHKIALLLSLANELGFKLAFANLDIKVRGLADDYERYQVYWGKIRQEKERERKRRREAGEEVNSDKEVPEDDEDGEEKRWHGPVSFYSLLETDYILSNVVDQDGKTFFVEDGKEDEGEEGEVRSKTLKLGDYHVIPRESVKDEEPTEEYYNPGYMGNDPGDLTHWYHRAVVIIYLQRDEEAVKTELRGERR</sequence>
<reference evidence="3 4" key="1">
    <citation type="journal article" date="2010" name="Proc. Natl. Acad. Sci. U.S.A.">
        <title>Insights into evolution of multicellular fungi from the assembled chromosomes of the mushroom Coprinopsis cinerea (Coprinus cinereus).</title>
        <authorList>
            <person name="Stajich J.E."/>
            <person name="Wilke S.K."/>
            <person name="Ahren D."/>
            <person name="Au C.H."/>
            <person name="Birren B.W."/>
            <person name="Borodovsky M."/>
            <person name="Burns C."/>
            <person name="Canback B."/>
            <person name="Casselton L.A."/>
            <person name="Cheng C.K."/>
            <person name="Deng J."/>
            <person name="Dietrich F.S."/>
            <person name="Fargo D.C."/>
            <person name="Farman M.L."/>
            <person name="Gathman A.C."/>
            <person name="Goldberg J."/>
            <person name="Guigo R."/>
            <person name="Hoegger P.J."/>
            <person name="Hooker J.B."/>
            <person name="Huggins A."/>
            <person name="James T.Y."/>
            <person name="Kamada T."/>
            <person name="Kilaru S."/>
            <person name="Kodira C."/>
            <person name="Kues U."/>
            <person name="Kupfer D."/>
            <person name="Kwan H.S."/>
            <person name="Lomsadze A."/>
            <person name="Li W."/>
            <person name="Lilly W.W."/>
            <person name="Ma L.J."/>
            <person name="Mackey A.J."/>
            <person name="Manning G."/>
            <person name="Martin F."/>
            <person name="Muraguchi H."/>
            <person name="Natvig D.O."/>
            <person name="Palmerini H."/>
            <person name="Ramesh M.A."/>
            <person name="Rehmeyer C.J."/>
            <person name="Roe B.A."/>
            <person name="Shenoy N."/>
            <person name="Stanke M."/>
            <person name="Ter-Hovhannisyan V."/>
            <person name="Tunlid A."/>
            <person name="Velagapudi R."/>
            <person name="Vision T.J."/>
            <person name="Zeng Q."/>
            <person name="Zolan M.E."/>
            <person name="Pukkila P.J."/>
        </authorList>
    </citation>
    <scope>NUCLEOTIDE SEQUENCE [LARGE SCALE GENOMIC DNA]</scope>
    <source>
        <strain evidence="4">Okayama-7 / 130 / ATCC MYA-4618 / FGSC 9003</strain>
    </source>
</reference>